<comment type="caution">
    <text evidence="1">The sequence shown here is derived from an EMBL/GenBank/DDBJ whole genome shotgun (WGS) entry which is preliminary data.</text>
</comment>
<dbReference type="EMBL" id="BAAAEI010000006">
    <property type="protein sequence ID" value="GAA0349713.1"/>
    <property type="molecule type" value="Genomic_DNA"/>
</dbReference>
<sequence length="155" mass="17887">MVIMCFLLVACGRNDESLSELVKLGNEKAQRVISDKGFLKELSDFLKRNPSKKILSHYFDEIEEELRNEDSERFELTRKASQLQIVMAGLDKNGFIGITTLKIVNSQFSTSFYMVQVGAISDDFFTENCDEKKKIRACKYSELNDWLLYYVVAKN</sequence>
<gene>
    <name evidence="1" type="ORF">GCM10009092_12660</name>
</gene>
<organism evidence="1 2">
    <name type="scientific">Bowmanella denitrificans</name>
    <dbReference type="NCBI Taxonomy" id="366582"/>
    <lineage>
        <taxon>Bacteria</taxon>
        <taxon>Pseudomonadati</taxon>
        <taxon>Pseudomonadota</taxon>
        <taxon>Gammaproteobacteria</taxon>
        <taxon>Alteromonadales</taxon>
        <taxon>Alteromonadaceae</taxon>
        <taxon>Bowmanella</taxon>
    </lineage>
</organism>
<protein>
    <recommendedName>
        <fullName evidence="3">Lipoprotein</fullName>
    </recommendedName>
</protein>
<keyword evidence="2" id="KW-1185">Reference proteome</keyword>
<evidence type="ECO:0000313" key="2">
    <source>
        <dbReference type="Proteomes" id="UP001501757"/>
    </source>
</evidence>
<reference evidence="2" key="1">
    <citation type="journal article" date="2019" name="Int. J. Syst. Evol. Microbiol.">
        <title>The Global Catalogue of Microorganisms (GCM) 10K type strain sequencing project: providing services to taxonomists for standard genome sequencing and annotation.</title>
        <authorList>
            <consortium name="The Broad Institute Genomics Platform"/>
            <consortium name="The Broad Institute Genome Sequencing Center for Infectious Disease"/>
            <person name="Wu L."/>
            <person name="Ma J."/>
        </authorList>
    </citation>
    <scope>NUCLEOTIDE SEQUENCE [LARGE SCALE GENOMIC DNA]</scope>
    <source>
        <strain evidence="2">JCM 13378</strain>
    </source>
</reference>
<evidence type="ECO:0000313" key="1">
    <source>
        <dbReference type="EMBL" id="GAA0349713.1"/>
    </source>
</evidence>
<name>A0ABP3GM99_9ALTE</name>
<evidence type="ECO:0008006" key="3">
    <source>
        <dbReference type="Google" id="ProtNLM"/>
    </source>
</evidence>
<accession>A0ABP3GM99</accession>
<dbReference type="Proteomes" id="UP001501757">
    <property type="component" value="Unassembled WGS sequence"/>
</dbReference>
<proteinExistence type="predicted"/>